<keyword evidence="7" id="KW-0863">Zinc-finger</keyword>
<dbReference type="HAMAP" id="MF_00440">
    <property type="entry name" value="NrdR"/>
    <property type="match status" value="1"/>
</dbReference>
<keyword evidence="7" id="KW-0862">Zinc</keyword>
<dbReference type="GO" id="GO:0008270">
    <property type="term" value="F:zinc ion binding"/>
    <property type="evidence" value="ECO:0007669"/>
    <property type="project" value="UniProtKB-UniRule"/>
</dbReference>
<keyword evidence="5 7" id="KW-0238">DNA-binding</keyword>
<dbReference type="Proteomes" id="UP000294678">
    <property type="component" value="Unassembled WGS sequence"/>
</dbReference>
<comment type="caution">
    <text evidence="9">The sequence shown here is derived from an EMBL/GenBank/DDBJ whole genome shotgun (WGS) entry which is preliminary data.</text>
</comment>
<dbReference type="InterPro" id="IPR003796">
    <property type="entry name" value="RNR_NrdR-like"/>
</dbReference>
<evidence type="ECO:0000256" key="4">
    <source>
        <dbReference type="ARBA" id="ARBA00023015"/>
    </source>
</evidence>
<keyword evidence="4 7" id="KW-0805">Transcription regulation</keyword>
<dbReference type="PROSITE" id="PS51161">
    <property type="entry name" value="ATP_CONE"/>
    <property type="match status" value="1"/>
</dbReference>
<keyword evidence="10" id="KW-1185">Reference proteome</keyword>
<proteinExistence type="inferred from homology"/>
<dbReference type="GO" id="GO:0045892">
    <property type="term" value="P:negative regulation of DNA-templated transcription"/>
    <property type="evidence" value="ECO:0007669"/>
    <property type="project" value="UniProtKB-UniRule"/>
</dbReference>
<keyword evidence="7" id="KW-0479">Metal-binding</keyword>
<dbReference type="AlphaFoldDB" id="A0AA46DXX1"/>
<dbReference type="GO" id="GO:0005524">
    <property type="term" value="F:ATP binding"/>
    <property type="evidence" value="ECO:0007669"/>
    <property type="project" value="UniProtKB-UniRule"/>
</dbReference>
<reference evidence="9 10" key="1">
    <citation type="submission" date="2019-03" db="EMBL/GenBank/DDBJ databases">
        <title>Genomic Encyclopedia of Type Strains, Phase IV (KMG-IV): sequencing the most valuable type-strain genomes for metagenomic binning, comparative biology and taxonomic classification.</title>
        <authorList>
            <person name="Goeker M."/>
        </authorList>
    </citation>
    <scope>NUCLEOTIDE SEQUENCE [LARGE SCALE GENOMIC DNA]</scope>
    <source>
        <strain evidence="9 10">DSM 100055</strain>
    </source>
</reference>
<dbReference type="Pfam" id="PF03477">
    <property type="entry name" value="ATP-cone"/>
    <property type="match status" value="1"/>
</dbReference>
<organism evidence="9 10">
    <name type="scientific">Hypnocyclicus thermotrophus</name>
    <dbReference type="NCBI Taxonomy" id="1627895"/>
    <lineage>
        <taxon>Bacteria</taxon>
        <taxon>Fusobacteriati</taxon>
        <taxon>Fusobacteriota</taxon>
        <taxon>Fusobacteriia</taxon>
        <taxon>Fusobacteriales</taxon>
        <taxon>Fusobacteriaceae</taxon>
        <taxon>Hypnocyclicus</taxon>
    </lineage>
</organism>
<name>A0AA46DXX1_9FUSO</name>
<evidence type="ECO:0000256" key="2">
    <source>
        <dbReference type="ARBA" id="ARBA00022741"/>
    </source>
</evidence>
<dbReference type="RefSeq" id="WP_134113358.1">
    <property type="nucleotide sequence ID" value="NZ_SOBG01000006.1"/>
</dbReference>
<feature type="zinc finger region" evidence="7">
    <location>
        <begin position="3"/>
        <end position="34"/>
    </location>
</feature>
<evidence type="ECO:0000313" key="9">
    <source>
        <dbReference type="EMBL" id="TDT69146.1"/>
    </source>
</evidence>
<evidence type="ECO:0000259" key="8">
    <source>
        <dbReference type="PROSITE" id="PS51161"/>
    </source>
</evidence>
<dbReference type="Pfam" id="PF22811">
    <property type="entry name" value="Zn_ribbon_NrdR"/>
    <property type="match status" value="1"/>
</dbReference>
<accession>A0AA46DXX1</accession>
<protein>
    <recommendedName>
        <fullName evidence="7">Transcriptional repressor NrdR</fullName>
    </recommendedName>
</protein>
<evidence type="ECO:0000256" key="1">
    <source>
        <dbReference type="ARBA" id="ARBA00022491"/>
    </source>
</evidence>
<feature type="domain" description="ATP-cone" evidence="8">
    <location>
        <begin position="49"/>
        <end position="140"/>
    </location>
</feature>
<comment type="function">
    <text evidence="7">Negatively regulates transcription of bacterial ribonucleotide reductase nrd genes and operons by binding to NrdR-boxes.</text>
</comment>
<keyword evidence="6 7" id="KW-0804">Transcription</keyword>
<sequence>MRCPYCKSEDSKVIDSRNYQEGFSIKRRRECINCGERFTTYERVERLPIYVIKRDGSKEILNRDKILRGLLRATIKREIKREELEKIVDEIEVEIEENSNKREIKSSFLGELIMKKLKKIDEVAYVRFASVYKKFDDLKSFIKEIETIKK</sequence>
<evidence type="ECO:0000313" key="10">
    <source>
        <dbReference type="Proteomes" id="UP000294678"/>
    </source>
</evidence>
<dbReference type="GO" id="GO:0003677">
    <property type="term" value="F:DNA binding"/>
    <property type="evidence" value="ECO:0007669"/>
    <property type="project" value="UniProtKB-KW"/>
</dbReference>
<dbReference type="NCBIfam" id="TIGR00244">
    <property type="entry name" value="transcriptional regulator NrdR"/>
    <property type="match status" value="1"/>
</dbReference>
<evidence type="ECO:0000256" key="6">
    <source>
        <dbReference type="ARBA" id="ARBA00023163"/>
    </source>
</evidence>
<keyword evidence="2 7" id="KW-0547">Nucleotide-binding</keyword>
<dbReference type="InterPro" id="IPR005144">
    <property type="entry name" value="ATP-cone_dom"/>
</dbReference>
<keyword evidence="1 7" id="KW-0678">Repressor</keyword>
<dbReference type="EMBL" id="SOBG01000006">
    <property type="protein sequence ID" value="TDT69146.1"/>
    <property type="molecule type" value="Genomic_DNA"/>
</dbReference>
<comment type="cofactor">
    <cofactor evidence="7">
        <name>Zn(2+)</name>
        <dbReference type="ChEBI" id="CHEBI:29105"/>
    </cofactor>
    <text evidence="7">Binds 1 zinc ion.</text>
</comment>
<dbReference type="PANTHER" id="PTHR30455">
    <property type="entry name" value="TRANSCRIPTIONAL REPRESSOR NRDR"/>
    <property type="match status" value="1"/>
</dbReference>
<keyword evidence="3 7" id="KW-0067">ATP-binding</keyword>
<evidence type="ECO:0000256" key="7">
    <source>
        <dbReference type="HAMAP-Rule" id="MF_00440"/>
    </source>
</evidence>
<gene>
    <name evidence="7" type="primary">nrdR</name>
    <name evidence="9" type="ORF">EV215_1488</name>
</gene>
<dbReference type="PANTHER" id="PTHR30455:SF2">
    <property type="entry name" value="TRANSCRIPTIONAL REPRESSOR NRDR"/>
    <property type="match status" value="1"/>
</dbReference>
<dbReference type="InterPro" id="IPR055173">
    <property type="entry name" value="NrdR-like_N"/>
</dbReference>
<evidence type="ECO:0000256" key="3">
    <source>
        <dbReference type="ARBA" id="ARBA00022840"/>
    </source>
</evidence>
<evidence type="ECO:0000256" key="5">
    <source>
        <dbReference type="ARBA" id="ARBA00023125"/>
    </source>
</evidence>
<comment type="similarity">
    <text evidence="7">Belongs to the NrdR family.</text>
</comment>